<protein>
    <submittedName>
        <fullName evidence="1">Uncharacterized protein</fullName>
    </submittedName>
</protein>
<gene>
    <name evidence="1" type="ORF">GN157_14045</name>
</gene>
<dbReference type="RefSeq" id="WP_157484145.1">
    <property type="nucleotide sequence ID" value="NZ_WOWP01000054.1"/>
</dbReference>
<name>A0A6N8HGH2_9FLAO</name>
<accession>A0A6N8HGH2</accession>
<organism evidence="1 2">
    <name type="scientific">Flavobacterium rakeshii</name>
    <dbReference type="NCBI Taxonomy" id="1038845"/>
    <lineage>
        <taxon>Bacteria</taxon>
        <taxon>Pseudomonadati</taxon>
        <taxon>Bacteroidota</taxon>
        <taxon>Flavobacteriia</taxon>
        <taxon>Flavobacteriales</taxon>
        <taxon>Flavobacteriaceae</taxon>
        <taxon>Flavobacterium</taxon>
    </lineage>
</organism>
<keyword evidence="2" id="KW-1185">Reference proteome</keyword>
<dbReference type="Proteomes" id="UP000433945">
    <property type="component" value="Unassembled WGS sequence"/>
</dbReference>
<dbReference type="AlphaFoldDB" id="A0A6N8HGH2"/>
<dbReference type="OrthoDB" id="1358143at2"/>
<dbReference type="InterPro" id="IPR058087">
    <property type="entry name" value="XAC2610_dom"/>
</dbReference>
<dbReference type="SUPFAM" id="SSF54334">
    <property type="entry name" value="Superantigen toxins, C-terminal domain"/>
    <property type="match status" value="1"/>
</dbReference>
<comment type="caution">
    <text evidence="1">The sequence shown here is derived from an EMBL/GenBank/DDBJ whole genome shotgun (WGS) entry which is preliminary data.</text>
</comment>
<sequence>MVKVSKPFTLNGIECYWEHKLINDEEIIIKLFDYKTRTLLLKHHDVYPPPNYNKNNYFDEINKESLEDVNFDSYTDILLKSYSGNMTMNDRVYVYLFHYKEGIYISADDLEANRIELIDKKNRKLITSNEYRYGTDSITHHFDKAGKIKFTDEFSHYRILEDTTWIDYKTYRKIVNGETVNERTQSDTIRWE</sequence>
<dbReference type="InterPro" id="IPR016091">
    <property type="entry name" value="SuperAg_toxin_C"/>
</dbReference>
<evidence type="ECO:0000313" key="2">
    <source>
        <dbReference type="Proteomes" id="UP000433945"/>
    </source>
</evidence>
<dbReference type="EMBL" id="WOWP01000054">
    <property type="protein sequence ID" value="MUV04835.1"/>
    <property type="molecule type" value="Genomic_DNA"/>
</dbReference>
<dbReference type="NCBIfam" id="NF047539">
    <property type="entry name" value="XAC2610_fam"/>
    <property type="match status" value="1"/>
</dbReference>
<dbReference type="GO" id="GO:0005576">
    <property type="term" value="C:extracellular region"/>
    <property type="evidence" value="ECO:0007669"/>
    <property type="project" value="InterPro"/>
</dbReference>
<reference evidence="1 2" key="1">
    <citation type="submission" date="2019-12" db="EMBL/GenBank/DDBJ databases">
        <authorList>
            <person name="Sun J.-Q."/>
        </authorList>
    </citation>
    <scope>NUCLEOTIDE SEQUENCE [LARGE SCALE GENOMIC DNA]</scope>
    <source>
        <strain evidence="1 2">JCM 17928</strain>
    </source>
</reference>
<evidence type="ECO:0000313" key="1">
    <source>
        <dbReference type="EMBL" id="MUV04835.1"/>
    </source>
</evidence>
<proteinExistence type="predicted"/>